<proteinExistence type="predicted"/>
<evidence type="ECO:0000313" key="5">
    <source>
        <dbReference type="Proteomes" id="UP000000328"/>
    </source>
</evidence>
<dbReference type="OrthoDB" id="262125at2"/>
<dbReference type="PANTHER" id="PTHR42776:SF27">
    <property type="entry name" value="DIPEPTIDYL PEPTIDASE FAMILY MEMBER 6"/>
    <property type="match status" value="1"/>
</dbReference>
<dbReference type="GO" id="GO:0006508">
    <property type="term" value="P:proteolysis"/>
    <property type="evidence" value="ECO:0007669"/>
    <property type="project" value="InterPro"/>
</dbReference>
<dbReference type="InterPro" id="IPR011042">
    <property type="entry name" value="6-blade_b-propeller_TolB-like"/>
</dbReference>
<dbReference type="SUPFAM" id="SSF53474">
    <property type="entry name" value="alpha/beta-Hydrolases"/>
    <property type="match status" value="1"/>
</dbReference>
<dbReference type="EMBL" id="CP002000">
    <property type="protein sequence ID" value="ADJ47845.1"/>
    <property type="molecule type" value="Genomic_DNA"/>
</dbReference>
<keyword evidence="2" id="KW-0720">Serine protease</keyword>
<dbReference type="Pfam" id="PF07676">
    <property type="entry name" value="PD40"/>
    <property type="match status" value="3"/>
</dbReference>
<dbReference type="InterPro" id="IPR011659">
    <property type="entry name" value="WD40"/>
</dbReference>
<dbReference type="InterPro" id="IPR029058">
    <property type="entry name" value="AB_hydrolase_fold"/>
</dbReference>
<dbReference type="eggNOG" id="COG1506">
    <property type="taxonomic scope" value="Bacteria"/>
</dbReference>
<reference evidence="4 5" key="1">
    <citation type="journal article" date="2010" name="Cell Res.">
        <title>Complete genome sequence of the rifamycin SV-producing Amycolatopsis mediterranei U32 revealed its genetic characteristics in phylogeny and metabolism.</title>
        <authorList>
            <person name="Zhao W."/>
            <person name="Zhong Y."/>
            <person name="Yuan H."/>
            <person name="Wang J."/>
            <person name="Zheng H."/>
            <person name="Wang Y."/>
            <person name="Cen X."/>
            <person name="Xu F."/>
            <person name="Bai J."/>
            <person name="Han X."/>
            <person name="Lu G."/>
            <person name="Zhu Y."/>
            <person name="Shao Z."/>
            <person name="Yan H."/>
            <person name="Li C."/>
            <person name="Peng N."/>
            <person name="Zhang Z."/>
            <person name="Zhang Y."/>
            <person name="Lin W."/>
            <person name="Fan Y."/>
            <person name="Qin Z."/>
            <person name="Hu Y."/>
            <person name="Zhu B."/>
            <person name="Wang S."/>
            <person name="Ding X."/>
            <person name="Zhao G.P."/>
        </authorList>
    </citation>
    <scope>NUCLEOTIDE SEQUENCE [LARGE SCALE GENOMIC DNA]</scope>
    <source>
        <strain evidence="5">U-32</strain>
    </source>
</reference>
<dbReference type="AlphaFoldDB" id="A0A0H3DA14"/>
<keyword evidence="1" id="KW-0378">Hydrolase</keyword>
<dbReference type="GO" id="GO:0004252">
    <property type="term" value="F:serine-type endopeptidase activity"/>
    <property type="evidence" value="ECO:0007669"/>
    <property type="project" value="TreeGrafter"/>
</dbReference>
<dbReference type="RefSeq" id="WP_013227897.1">
    <property type="nucleotide sequence ID" value="NC_014318.1"/>
</dbReference>
<keyword evidence="4" id="KW-0645">Protease</keyword>
<dbReference type="SUPFAM" id="SSF82171">
    <property type="entry name" value="DPP6 N-terminal domain-like"/>
    <property type="match status" value="1"/>
</dbReference>
<dbReference type="Gene3D" id="3.40.50.1820">
    <property type="entry name" value="alpha/beta hydrolase"/>
    <property type="match status" value="1"/>
</dbReference>
<dbReference type="InterPro" id="IPR001375">
    <property type="entry name" value="Peptidase_S9_cat"/>
</dbReference>
<feature type="domain" description="Peptidase S9 prolyl oligopeptidase catalytic" evidence="3">
    <location>
        <begin position="442"/>
        <end position="648"/>
    </location>
</feature>
<keyword evidence="4" id="KW-0031">Aminopeptidase</keyword>
<dbReference type="GO" id="GO:0004177">
    <property type="term" value="F:aminopeptidase activity"/>
    <property type="evidence" value="ECO:0007669"/>
    <property type="project" value="UniProtKB-KW"/>
</dbReference>
<sequence length="648" mass="69521">MRPADIEALVVPGRPALRGNLLLTAVKRPDLRANATHSAVRRVSLDGGEAAWTHGPRDSAPAISPDGRWVAFLRAGEGQGADGSPQLHVMPSDGGEARRLTSLHLGAGEPVWAPDSRRIAFTARVPEAGRYGTPDADGETPEPAAEAPRRITRMDYRIDDVGFLRDRMQRLFVVDADAALEPGDLEPLTGDGFDAAHPVWTPDGTRVVFTAPPDWGAAESDARDICAISAEGGEPEVVVRCEGYSERPAFGADGTLFYFGQSFEEHHEAAPTGLYAATPEFGVGPVKARRLTDAETVDCETAAGPPAPRGDDVLVAVRHRGAVELRAVGVDAAEAPLADLAVVYADQAAVRSFTLDGPVLAAVIATPSTAGEVVLLGDGEPRVLTGFSKPLRDKGIRPMIELETTAPDGYPVHGWLVLPEGEGPHPVLRVVHGGPFTQQEWAVFDEAQVYASAGYAVVVGNPRGSAGYGQTHGCAITHGFGTVDVDDVLALLDKALERPDLDASRVGIMGGSYGGFMTSWLAAHHGERFKAAWSERAVNAWDSMLGSSDIGYMFVDAYIGSSPEVQRHRSPLSYAAQIKIPFAVVHSEQDWRCPLEQAERMFVALRRAGVSAELLVFPGEGHELSRSGRPRHRVQRFEAILEWWSRHL</sequence>
<dbReference type="PATRIC" id="fig|749927.5.peg.6351"/>
<dbReference type="Proteomes" id="UP000000328">
    <property type="component" value="Chromosome"/>
</dbReference>
<evidence type="ECO:0000256" key="1">
    <source>
        <dbReference type="ARBA" id="ARBA00022801"/>
    </source>
</evidence>
<protein>
    <submittedName>
        <fullName evidence="4">Dipeptidyl aminopeptidase/acylaminoacyl-peptidase</fullName>
    </submittedName>
</protein>
<evidence type="ECO:0000259" key="3">
    <source>
        <dbReference type="Pfam" id="PF00326"/>
    </source>
</evidence>
<name>A0A0H3DA14_AMYMU</name>
<gene>
    <name evidence="4" type="ordered locus">AMED_6107</name>
</gene>
<organism evidence="4 5">
    <name type="scientific">Amycolatopsis mediterranei (strain U-32)</name>
    <dbReference type="NCBI Taxonomy" id="749927"/>
    <lineage>
        <taxon>Bacteria</taxon>
        <taxon>Bacillati</taxon>
        <taxon>Actinomycetota</taxon>
        <taxon>Actinomycetes</taxon>
        <taxon>Pseudonocardiales</taxon>
        <taxon>Pseudonocardiaceae</taxon>
        <taxon>Amycolatopsis</taxon>
    </lineage>
</organism>
<dbReference type="eggNOG" id="COG0823">
    <property type="taxonomic scope" value="Bacteria"/>
</dbReference>
<evidence type="ECO:0000313" key="4">
    <source>
        <dbReference type="EMBL" id="ADJ47845.1"/>
    </source>
</evidence>
<dbReference type="PANTHER" id="PTHR42776">
    <property type="entry name" value="SERINE PEPTIDASE S9 FAMILY MEMBER"/>
    <property type="match status" value="1"/>
</dbReference>
<dbReference type="KEGG" id="amd:AMED_6107"/>
<evidence type="ECO:0000256" key="2">
    <source>
        <dbReference type="ARBA" id="ARBA00022825"/>
    </source>
</evidence>
<dbReference type="Pfam" id="PF00326">
    <property type="entry name" value="Peptidase_S9"/>
    <property type="match status" value="1"/>
</dbReference>
<dbReference type="Gene3D" id="2.120.10.30">
    <property type="entry name" value="TolB, C-terminal domain"/>
    <property type="match status" value="2"/>
</dbReference>
<dbReference type="GeneID" id="92873770"/>
<accession>A0A0H3DA14</accession>
<dbReference type="HOGENOM" id="CLU_008615_2_1_11"/>